<keyword evidence="1" id="KW-0812">Transmembrane</keyword>
<feature type="transmembrane region" description="Helical" evidence="1">
    <location>
        <begin position="27"/>
        <end position="52"/>
    </location>
</feature>
<keyword evidence="1" id="KW-1133">Transmembrane helix</keyword>
<protein>
    <submittedName>
        <fullName evidence="2">Uncharacterized protein</fullName>
    </submittedName>
</protein>
<keyword evidence="3" id="KW-1185">Reference proteome</keyword>
<organism evidence="2 3">
    <name type="scientific">Armillaria gallica</name>
    <name type="common">Bulbous honey fungus</name>
    <name type="synonym">Armillaria bulbosa</name>
    <dbReference type="NCBI Taxonomy" id="47427"/>
    <lineage>
        <taxon>Eukaryota</taxon>
        <taxon>Fungi</taxon>
        <taxon>Dikarya</taxon>
        <taxon>Basidiomycota</taxon>
        <taxon>Agaricomycotina</taxon>
        <taxon>Agaricomycetes</taxon>
        <taxon>Agaricomycetidae</taxon>
        <taxon>Agaricales</taxon>
        <taxon>Marasmiineae</taxon>
        <taxon>Physalacriaceae</taxon>
        <taxon>Armillaria</taxon>
    </lineage>
</organism>
<dbReference type="InParanoid" id="A0A2H3DYB1"/>
<evidence type="ECO:0000313" key="3">
    <source>
        <dbReference type="Proteomes" id="UP000217790"/>
    </source>
</evidence>
<evidence type="ECO:0000256" key="1">
    <source>
        <dbReference type="SAM" id="Phobius"/>
    </source>
</evidence>
<feature type="transmembrane region" description="Helical" evidence="1">
    <location>
        <begin position="73"/>
        <end position="93"/>
    </location>
</feature>
<dbReference type="STRING" id="47427.A0A2H3DYB1"/>
<dbReference type="Proteomes" id="UP000217790">
    <property type="component" value="Unassembled WGS sequence"/>
</dbReference>
<dbReference type="OrthoDB" id="3051530at2759"/>
<dbReference type="AlphaFoldDB" id="A0A2H3DYB1"/>
<evidence type="ECO:0000313" key="2">
    <source>
        <dbReference type="EMBL" id="PBK92456.1"/>
    </source>
</evidence>
<reference evidence="3" key="1">
    <citation type="journal article" date="2017" name="Nat. Ecol. Evol.">
        <title>Genome expansion and lineage-specific genetic innovations in the forest pathogenic fungi Armillaria.</title>
        <authorList>
            <person name="Sipos G."/>
            <person name="Prasanna A.N."/>
            <person name="Walter M.C."/>
            <person name="O'Connor E."/>
            <person name="Balint B."/>
            <person name="Krizsan K."/>
            <person name="Kiss B."/>
            <person name="Hess J."/>
            <person name="Varga T."/>
            <person name="Slot J."/>
            <person name="Riley R."/>
            <person name="Boka B."/>
            <person name="Rigling D."/>
            <person name="Barry K."/>
            <person name="Lee J."/>
            <person name="Mihaltcheva S."/>
            <person name="LaButti K."/>
            <person name="Lipzen A."/>
            <person name="Waldron R."/>
            <person name="Moloney N.M."/>
            <person name="Sperisen C."/>
            <person name="Kredics L."/>
            <person name="Vagvoelgyi C."/>
            <person name="Patrignani A."/>
            <person name="Fitzpatrick D."/>
            <person name="Nagy I."/>
            <person name="Doyle S."/>
            <person name="Anderson J.B."/>
            <person name="Grigoriev I.V."/>
            <person name="Gueldener U."/>
            <person name="Muensterkoetter M."/>
            <person name="Nagy L.G."/>
        </authorList>
    </citation>
    <scope>NUCLEOTIDE SEQUENCE [LARGE SCALE GENOMIC DNA]</scope>
    <source>
        <strain evidence="3">Ar21-2</strain>
    </source>
</reference>
<keyword evidence="1" id="KW-0472">Membrane</keyword>
<gene>
    <name evidence="2" type="ORF">ARMGADRAFT_1063429</name>
</gene>
<proteinExistence type="predicted"/>
<accession>A0A2H3DYB1</accession>
<dbReference type="EMBL" id="KZ293658">
    <property type="protein sequence ID" value="PBK92456.1"/>
    <property type="molecule type" value="Genomic_DNA"/>
</dbReference>
<feature type="transmembrane region" description="Helical" evidence="1">
    <location>
        <begin position="105"/>
        <end position="131"/>
    </location>
</feature>
<sequence>MLGLKSPGDIQRNESHLYCHVTTPTPNLVACVLSIVMSLATMIAEVVIVVFIRKNMVEPECGPSSLPTHFLTRLFSLSACICLVVCISVYSLITPRSGGGTHSAWYILLNAGPICVAVTFGTQKDILCFYFRRKQNLNVRQ</sequence>
<name>A0A2H3DYB1_ARMGA</name>